<keyword evidence="1" id="KW-0812">Transmembrane</keyword>
<keyword evidence="3" id="KW-1185">Reference proteome</keyword>
<accession>A0A5M9JDE9</accession>
<feature type="transmembrane region" description="Helical" evidence="1">
    <location>
        <begin position="56"/>
        <end position="79"/>
    </location>
</feature>
<evidence type="ECO:0000313" key="2">
    <source>
        <dbReference type="EMBL" id="KAA8565706.1"/>
    </source>
</evidence>
<reference evidence="2 3" key="1">
    <citation type="submission" date="2019-06" db="EMBL/GenBank/DDBJ databases">
        <title>Genome Sequence of the Brown Rot Fungal Pathogen Monilinia fructicola.</title>
        <authorList>
            <person name="De Miccolis Angelini R.M."/>
            <person name="Landi L."/>
            <person name="Abate D."/>
            <person name="Pollastro S."/>
            <person name="Romanazzi G."/>
            <person name="Faretra F."/>
        </authorList>
    </citation>
    <scope>NUCLEOTIDE SEQUENCE [LARGE SCALE GENOMIC DNA]</scope>
    <source>
        <strain evidence="2 3">Mfrc123</strain>
    </source>
</reference>
<sequence>MIKEVQRSDEHAGFGVLMGLFSAGRGVGSVVCGPVTERLVQYGGWDGINGGYGTEYGTVIFFTGVSAACGFIGVGARLFRAQRIDRD</sequence>
<gene>
    <name evidence="2" type="ORF">EYC84_009549</name>
</gene>
<dbReference type="AlphaFoldDB" id="A0A5M9JDE9"/>
<evidence type="ECO:0000313" key="3">
    <source>
        <dbReference type="Proteomes" id="UP000322873"/>
    </source>
</evidence>
<proteinExistence type="predicted"/>
<name>A0A5M9JDE9_MONFR</name>
<feature type="transmembrane region" description="Helical" evidence="1">
    <location>
        <begin position="12"/>
        <end position="36"/>
    </location>
</feature>
<evidence type="ECO:0000256" key="1">
    <source>
        <dbReference type="SAM" id="Phobius"/>
    </source>
</evidence>
<dbReference type="EMBL" id="VICG01000013">
    <property type="protein sequence ID" value="KAA8565706.1"/>
    <property type="molecule type" value="Genomic_DNA"/>
</dbReference>
<comment type="caution">
    <text evidence="2">The sequence shown here is derived from an EMBL/GenBank/DDBJ whole genome shotgun (WGS) entry which is preliminary data.</text>
</comment>
<dbReference type="Proteomes" id="UP000322873">
    <property type="component" value="Unassembled WGS sequence"/>
</dbReference>
<keyword evidence="1" id="KW-0472">Membrane</keyword>
<protein>
    <submittedName>
        <fullName evidence="2">Uncharacterized protein</fullName>
    </submittedName>
</protein>
<organism evidence="2 3">
    <name type="scientific">Monilinia fructicola</name>
    <name type="common">Brown rot fungus</name>
    <name type="synonym">Ciboria fructicola</name>
    <dbReference type="NCBI Taxonomy" id="38448"/>
    <lineage>
        <taxon>Eukaryota</taxon>
        <taxon>Fungi</taxon>
        <taxon>Dikarya</taxon>
        <taxon>Ascomycota</taxon>
        <taxon>Pezizomycotina</taxon>
        <taxon>Leotiomycetes</taxon>
        <taxon>Helotiales</taxon>
        <taxon>Sclerotiniaceae</taxon>
        <taxon>Monilinia</taxon>
    </lineage>
</organism>
<keyword evidence="1" id="KW-1133">Transmembrane helix</keyword>
<dbReference type="VEuPathDB" id="FungiDB:MFRU_006g02690"/>